<protein>
    <submittedName>
        <fullName evidence="1">Uncharacterized protein</fullName>
    </submittedName>
</protein>
<sequence>MLHDEAAFNIKITLELVLFYETGEAKAIQIVKLNRILDEANTVIGDMNVKHLTMIYCNAYSALNEQIHGKATTITPNKPCETAMLHIENTINGAVDELNPLKKFKHLDELPLETLDLVRRSNIAWYHQKQGLIRGGACNAIKKAVADSIQAHVQKTWIKYTRNSVSAYSRVTPWAARGRDAARRLMKSFISRAPRPIAPRLALDGTGFAADEADLYRPIGRNSISTTACRPSTSRESLCTRSRMNRGLEALYDRSARAARFK</sequence>
<dbReference type="EMBL" id="BGZK01001978">
    <property type="protein sequence ID" value="GBP89149.1"/>
    <property type="molecule type" value="Genomic_DNA"/>
</dbReference>
<organism evidence="1 2">
    <name type="scientific">Eumeta variegata</name>
    <name type="common">Bagworm moth</name>
    <name type="synonym">Eumeta japonica</name>
    <dbReference type="NCBI Taxonomy" id="151549"/>
    <lineage>
        <taxon>Eukaryota</taxon>
        <taxon>Metazoa</taxon>
        <taxon>Ecdysozoa</taxon>
        <taxon>Arthropoda</taxon>
        <taxon>Hexapoda</taxon>
        <taxon>Insecta</taxon>
        <taxon>Pterygota</taxon>
        <taxon>Neoptera</taxon>
        <taxon>Endopterygota</taxon>
        <taxon>Lepidoptera</taxon>
        <taxon>Glossata</taxon>
        <taxon>Ditrysia</taxon>
        <taxon>Tineoidea</taxon>
        <taxon>Psychidae</taxon>
        <taxon>Oiketicinae</taxon>
        <taxon>Eumeta</taxon>
    </lineage>
</organism>
<comment type="caution">
    <text evidence="1">The sequence shown here is derived from an EMBL/GenBank/DDBJ whole genome shotgun (WGS) entry which is preliminary data.</text>
</comment>
<dbReference type="Proteomes" id="UP000299102">
    <property type="component" value="Unassembled WGS sequence"/>
</dbReference>
<evidence type="ECO:0000313" key="1">
    <source>
        <dbReference type="EMBL" id="GBP89149.1"/>
    </source>
</evidence>
<proteinExistence type="predicted"/>
<reference evidence="1 2" key="1">
    <citation type="journal article" date="2019" name="Commun. Biol.">
        <title>The bagworm genome reveals a unique fibroin gene that provides high tensile strength.</title>
        <authorList>
            <person name="Kono N."/>
            <person name="Nakamura H."/>
            <person name="Ohtoshi R."/>
            <person name="Tomita M."/>
            <person name="Numata K."/>
            <person name="Arakawa K."/>
        </authorList>
    </citation>
    <scope>NUCLEOTIDE SEQUENCE [LARGE SCALE GENOMIC DNA]</scope>
</reference>
<evidence type="ECO:0000313" key="2">
    <source>
        <dbReference type="Proteomes" id="UP000299102"/>
    </source>
</evidence>
<dbReference type="AlphaFoldDB" id="A0A4C1ZQF2"/>
<name>A0A4C1ZQF2_EUMVA</name>
<accession>A0A4C1ZQF2</accession>
<gene>
    <name evidence="1" type="ORF">EVAR_89466_1</name>
</gene>
<keyword evidence="2" id="KW-1185">Reference proteome</keyword>